<name>A0ABR9C920_9HYPH</name>
<dbReference type="Proteomes" id="UP000615687">
    <property type="component" value="Unassembled WGS sequence"/>
</dbReference>
<reference evidence="2 3" key="1">
    <citation type="submission" date="2020-09" db="EMBL/GenBank/DDBJ databases">
        <title>The genome sequence of type strain Labrenzia polysiphoniae KACC 19711.</title>
        <authorList>
            <person name="Liu Y."/>
        </authorList>
    </citation>
    <scope>NUCLEOTIDE SEQUENCE [LARGE SCALE GENOMIC DNA]</scope>
    <source>
        <strain evidence="2 3">KACC 19711</strain>
    </source>
</reference>
<dbReference type="RefSeq" id="WP_192107543.1">
    <property type="nucleotide sequence ID" value="NZ_JACYXJ010000002.1"/>
</dbReference>
<evidence type="ECO:0000313" key="2">
    <source>
        <dbReference type="EMBL" id="MBD8875422.1"/>
    </source>
</evidence>
<sequence length="201" mass="22407">MAKLKPAKLDNTDPLRLTSAKQARTKEAARRAGYQRGAYLEWLYNNRKIKKAQYLAGCRVRALFAEREGRAKSMDLSNDRVDGGNPERDFLRVATLDADRSLKDLAAALGPDQAFVLFHGIGLGLPIQEVAAYFVEPDKVGKSETVDRISKDYCGRLIKDGLHHAAFFFGYATRAAETQIGKRSYFWYVKDISTINGGAVD</sequence>
<comment type="caution">
    <text evidence="2">The sequence shown here is derived from an EMBL/GenBank/DDBJ whole genome shotgun (WGS) entry which is preliminary data.</text>
</comment>
<evidence type="ECO:0000313" key="3">
    <source>
        <dbReference type="Proteomes" id="UP000615687"/>
    </source>
</evidence>
<proteinExistence type="predicted"/>
<protein>
    <submittedName>
        <fullName evidence="2">Uncharacterized protein</fullName>
    </submittedName>
</protein>
<evidence type="ECO:0000256" key="1">
    <source>
        <dbReference type="SAM" id="MobiDB-lite"/>
    </source>
</evidence>
<accession>A0ABR9C920</accession>
<gene>
    <name evidence="2" type="ORF">IG617_03880</name>
</gene>
<feature type="region of interest" description="Disordered" evidence="1">
    <location>
        <begin position="1"/>
        <end position="28"/>
    </location>
</feature>
<dbReference type="EMBL" id="JACYXJ010000002">
    <property type="protein sequence ID" value="MBD8875422.1"/>
    <property type="molecule type" value="Genomic_DNA"/>
</dbReference>
<organism evidence="2 3">
    <name type="scientific">Roseibium polysiphoniae</name>
    <dbReference type="NCBI Taxonomy" id="2571221"/>
    <lineage>
        <taxon>Bacteria</taxon>
        <taxon>Pseudomonadati</taxon>
        <taxon>Pseudomonadota</taxon>
        <taxon>Alphaproteobacteria</taxon>
        <taxon>Hyphomicrobiales</taxon>
        <taxon>Stappiaceae</taxon>
        <taxon>Roseibium</taxon>
    </lineage>
</organism>
<keyword evidence="3" id="KW-1185">Reference proteome</keyword>